<evidence type="ECO:0000259" key="3">
    <source>
        <dbReference type="PROSITE" id="PS50977"/>
    </source>
</evidence>
<evidence type="ECO:0000256" key="1">
    <source>
        <dbReference type="ARBA" id="ARBA00023125"/>
    </source>
</evidence>
<dbReference type="Proteomes" id="UP001589818">
    <property type="component" value="Unassembled WGS sequence"/>
</dbReference>
<dbReference type="Gene3D" id="1.10.357.10">
    <property type="entry name" value="Tetracycline Repressor, domain 2"/>
    <property type="match status" value="1"/>
</dbReference>
<dbReference type="EMBL" id="JBHLVF010000018">
    <property type="protein sequence ID" value="MFC0392600.1"/>
    <property type="molecule type" value="Genomic_DNA"/>
</dbReference>
<dbReference type="InterPro" id="IPR050624">
    <property type="entry name" value="HTH-type_Tx_Regulator"/>
</dbReference>
<dbReference type="Pfam" id="PF00440">
    <property type="entry name" value="TetR_N"/>
    <property type="match status" value="1"/>
</dbReference>
<accession>A0ABV6J9Q2</accession>
<feature type="domain" description="HTH tetR-type" evidence="3">
    <location>
        <begin position="11"/>
        <end position="71"/>
    </location>
</feature>
<dbReference type="PANTHER" id="PTHR43479">
    <property type="entry name" value="ACREF/ENVCD OPERON REPRESSOR-RELATED"/>
    <property type="match status" value="1"/>
</dbReference>
<proteinExistence type="predicted"/>
<sequence length="200" mass="22920">MGTKVRNIRMTPTKQSLIHAFVNLVNIKDFDKISIADITTGAQVNRATFYAHFNDKYELLDYMINDSASAVIEKRTLGVVKFDENNIIQLVLAVCDFHQQPNIQCRRSYLSLAPLLKEKMLTELKKYLLRSLDKLLTDAEKSFYVSIYANIIHEAGYLWASGNTPFDKDELAKKASLLIAGDQRFFETFENHIASDFQRS</sequence>
<evidence type="ECO:0000313" key="5">
    <source>
        <dbReference type="Proteomes" id="UP001589818"/>
    </source>
</evidence>
<keyword evidence="1 2" id="KW-0238">DNA-binding</keyword>
<dbReference type="InterPro" id="IPR009057">
    <property type="entry name" value="Homeodomain-like_sf"/>
</dbReference>
<evidence type="ECO:0000313" key="4">
    <source>
        <dbReference type="EMBL" id="MFC0392600.1"/>
    </source>
</evidence>
<reference evidence="4 5" key="1">
    <citation type="submission" date="2024-09" db="EMBL/GenBank/DDBJ databases">
        <authorList>
            <person name="Sun Q."/>
            <person name="Mori K."/>
        </authorList>
    </citation>
    <scope>NUCLEOTIDE SEQUENCE [LARGE SCALE GENOMIC DNA]</scope>
    <source>
        <strain evidence="4 5">CCM 4839</strain>
    </source>
</reference>
<keyword evidence="5" id="KW-1185">Reference proteome</keyword>
<protein>
    <submittedName>
        <fullName evidence="4">TetR family transcriptional regulator</fullName>
    </submittedName>
</protein>
<dbReference type="InterPro" id="IPR001647">
    <property type="entry name" value="HTH_TetR"/>
</dbReference>
<feature type="DNA-binding region" description="H-T-H motif" evidence="2">
    <location>
        <begin position="34"/>
        <end position="53"/>
    </location>
</feature>
<evidence type="ECO:0000256" key="2">
    <source>
        <dbReference type="PROSITE-ProRule" id="PRU00335"/>
    </source>
</evidence>
<organism evidence="4 5">
    <name type="scientific">Paenibacillus mendelii</name>
    <dbReference type="NCBI Taxonomy" id="206163"/>
    <lineage>
        <taxon>Bacteria</taxon>
        <taxon>Bacillati</taxon>
        <taxon>Bacillota</taxon>
        <taxon>Bacilli</taxon>
        <taxon>Bacillales</taxon>
        <taxon>Paenibacillaceae</taxon>
        <taxon>Paenibacillus</taxon>
    </lineage>
</organism>
<comment type="caution">
    <text evidence="4">The sequence shown here is derived from an EMBL/GenBank/DDBJ whole genome shotgun (WGS) entry which is preliminary data.</text>
</comment>
<dbReference type="PROSITE" id="PS50977">
    <property type="entry name" value="HTH_TETR_2"/>
    <property type="match status" value="1"/>
</dbReference>
<gene>
    <name evidence="4" type="ORF">ACFFJ8_14605</name>
</gene>
<dbReference type="SUPFAM" id="SSF46689">
    <property type="entry name" value="Homeodomain-like"/>
    <property type="match status" value="1"/>
</dbReference>
<dbReference type="RefSeq" id="WP_204822308.1">
    <property type="nucleotide sequence ID" value="NZ_JANHOF010000027.1"/>
</dbReference>
<name>A0ABV6J9Q2_9BACL</name>
<dbReference type="PANTHER" id="PTHR43479:SF7">
    <property type="entry name" value="TETR-FAMILY TRANSCRIPTIONAL REGULATOR"/>
    <property type="match status" value="1"/>
</dbReference>